<protein>
    <submittedName>
        <fullName evidence="3">Uncharacterized protein LOC102510336 isoform X2</fullName>
    </submittedName>
</protein>
<proteinExistence type="predicted"/>
<dbReference type="Proteomes" id="UP000694856">
    <property type="component" value="Chromosome 14"/>
</dbReference>
<reference evidence="3" key="1">
    <citation type="submission" date="2025-08" db="UniProtKB">
        <authorList>
            <consortium name="RefSeq"/>
        </authorList>
    </citation>
    <scope>IDENTIFICATION</scope>
    <source>
        <tissue evidence="3">Ear skin</tissue>
    </source>
</reference>
<gene>
    <name evidence="3" type="primary">LOC102510336</name>
</gene>
<keyword evidence="2" id="KW-1185">Reference proteome</keyword>
<evidence type="ECO:0000256" key="1">
    <source>
        <dbReference type="SAM" id="MobiDB-lite"/>
    </source>
</evidence>
<organism evidence="2 3">
    <name type="scientific">Camelus ferus</name>
    <name type="common">Wild bactrian camel</name>
    <name type="synonym">Camelus bactrianus ferus</name>
    <dbReference type="NCBI Taxonomy" id="419612"/>
    <lineage>
        <taxon>Eukaryota</taxon>
        <taxon>Metazoa</taxon>
        <taxon>Chordata</taxon>
        <taxon>Craniata</taxon>
        <taxon>Vertebrata</taxon>
        <taxon>Euteleostomi</taxon>
        <taxon>Mammalia</taxon>
        <taxon>Eutheria</taxon>
        <taxon>Laurasiatheria</taxon>
        <taxon>Artiodactyla</taxon>
        <taxon>Tylopoda</taxon>
        <taxon>Camelidae</taxon>
        <taxon>Camelus</taxon>
    </lineage>
</organism>
<sequence length="186" mass="20040">MPPSAEEGPRGPRETRRRRRPATHTGADAGEAAGDQRGGRPGRGRPCGEAASPGPASCRGRSPFQKEPAGGGRTGPRVREAGPRILPGRLSGGLAAVLWNQWESGRNSALDQPQGTRRGEDLVRASLRAGNLTWYLKVAFGIGLGASGLLSQHLFYSDHDHSEDCVFSWEPSHAVSKECWPRKQRM</sequence>
<name>A0A8B8UE72_CAMFR</name>
<dbReference type="AlphaFoldDB" id="A0A8B8UE72"/>
<evidence type="ECO:0000313" key="2">
    <source>
        <dbReference type="Proteomes" id="UP000694856"/>
    </source>
</evidence>
<feature type="region of interest" description="Disordered" evidence="1">
    <location>
        <begin position="1"/>
        <end position="86"/>
    </location>
</feature>
<evidence type="ECO:0000313" key="3">
    <source>
        <dbReference type="RefSeq" id="XP_032352420.1"/>
    </source>
</evidence>
<dbReference type="RefSeq" id="XP_032352420.1">
    <property type="nucleotide sequence ID" value="XM_032496529.1"/>
</dbReference>
<dbReference type="GeneID" id="102510336"/>
<accession>A0A8B8UE72</accession>